<sequence length="989" mass="110630">MVDDTGHISEQERREEGQENLRQEKPPLRHVNRIELMKLYRQVHPPERLGEAKQQIPSESELELFALEHGLTLEDVIAAPRSESRSTPHSKPVQSMSDDEVQEDHDWVKAATGGDEEPPANHPPGSSNRSRILARGEELEEEMERRQLGDYAHLADAGSTKMPALAATDIAEAGGPDSVEASSQLPQDGTSAPPPEDGAQAASPPMPSPEDETERPQDVLSKEPDQKLLQQIAALWHQTGITPSYAITNALEYTVFATRTAPIAVTPWQFLLGLIRDGERAEYKFSDPNDLSLQRLLSRRLRFRQGTLSQLWQSSLKDARSSGGSQHQLSPALRRVLQRAAEISRYCSLGQIYVAARHFVAALLEHLQGGAEEDLHPLRLQDLQECLEEHLPFYAFEDIPKNWQQVLADIRKPRPRSPRGTSSMFRRESSSEELCLGIDDYSSAIKEAFQNAAPDNDFVFGLFAPWGRGKSTLMNQVAEKLSGTHQIVKFGAAKYPSRPEVWVHLYQTIADAAMEPGFWAKWRLRIRIGLLRTGWRPLFVGIFAASFSAFVWMGWAAGALLWIFHGIGLLGFLVIVGYLYRFFGLGKLIHNLYGHIPDHSDKLGLQAVIGDDLERLLRAWFPSRSPMPPWSDWKFWEGKWWGRLIGHFTDDDSAVDFRPCRCGWLAAALCLVLLATGCYLGASSSWQWISRHHTPNGTVTVWNWLALVPFAGLMIFAVVAVYMIARGSADARRALLIVDDLDRCDPAQSLSVIESIRWFLDTPSVSSRLHVAMLMERTALEAACKQRAEEAKMLPPEAAWSARFRAHREKLFVVELSMPSLLQTEVEDLVSRAIEREDQNARKTALQNQLARHIATAPKPRKHTVTESVQAAYTFEGEAVSPPVTRTVTSTKAVSPSADEKEKHRAEEARLKESLAAMSPPLTPPPKKDEPSEISQVSGYFSPAEVAAIKAAFRYVPAEEITPRSVRAAMIRYQFARRLLSGVDLSPQI</sequence>
<feature type="transmembrane region" description="Helical" evidence="2">
    <location>
        <begin position="662"/>
        <end position="682"/>
    </location>
</feature>
<keyword evidence="5" id="KW-1185">Reference proteome</keyword>
<dbReference type="Pfam" id="PF07693">
    <property type="entry name" value="KAP_NTPase"/>
    <property type="match status" value="2"/>
</dbReference>
<protein>
    <submittedName>
        <fullName evidence="4">KAP family P-loop domain-containing protein</fullName>
    </submittedName>
</protein>
<feature type="region of interest" description="Disordered" evidence="1">
    <location>
        <begin position="77"/>
        <end position="145"/>
    </location>
</feature>
<feature type="domain" description="KAP NTPase" evidence="3">
    <location>
        <begin position="439"/>
        <end position="524"/>
    </location>
</feature>
<dbReference type="Gene3D" id="1.10.1780.10">
    <property type="entry name" value="Clp, N-terminal domain"/>
    <property type="match status" value="1"/>
</dbReference>
<evidence type="ECO:0000256" key="1">
    <source>
        <dbReference type="SAM" id="MobiDB-lite"/>
    </source>
</evidence>
<evidence type="ECO:0000256" key="2">
    <source>
        <dbReference type="SAM" id="Phobius"/>
    </source>
</evidence>
<keyword evidence="2" id="KW-1133">Transmembrane helix</keyword>
<dbReference type="InterPro" id="IPR011646">
    <property type="entry name" value="KAP_P-loop"/>
</dbReference>
<dbReference type="AlphaFoldDB" id="A0A1T4YK40"/>
<dbReference type="RefSeq" id="WP_078814691.1">
    <property type="nucleotide sequence ID" value="NZ_FUYE01000012.1"/>
</dbReference>
<evidence type="ECO:0000313" key="4">
    <source>
        <dbReference type="EMBL" id="SKB01908.1"/>
    </source>
</evidence>
<accession>A0A1T4YK40</accession>
<feature type="compositionally biased region" description="Basic and acidic residues" evidence="1">
    <location>
        <begin position="898"/>
        <end position="913"/>
    </location>
</feature>
<name>A0A1T4YK40_9BACT</name>
<organism evidence="4 5">
    <name type="scientific">Prosthecobacter debontii</name>
    <dbReference type="NCBI Taxonomy" id="48467"/>
    <lineage>
        <taxon>Bacteria</taxon>
        <taxon>Pseudomonadati</taxon>
        <taxon>Verrucomicrobiota</taxon>
        <taxon>Verrucomicrobiia</taxon>
        <taxon>Verrucomicrobiales</taxon>
        <taxon>Verrucomicrobiaceae</taxon>
        <taxon>Prosthecobacter</taxon>
    </lineage>
</organism>
<gene>
    <name evidence="4" type="ORF">SAMN02745166_03503</name>
</gene>
<feature type="transmembrane region" description="Helical" evidence="2">
    <location>
        <begin position="702"/>
        <end position="725"/>
    </location>
</feature>
<feature type="domain" description="KAP NTPase" evidence="3">
    <location>
        <begin position="731"/>
        <end position="846"/>
    </location>
</feature>
<dbReference type="Proteomes" id="UP000190774">
    <property type="component" value="Unassembled WGS sequence"/>
</dbReference>
<dbReference type="OrthoDB" id="88903at2"/>
<feature type="region of interest" description="Disordered" evidence="1">
    <location>
        <begin position="884"/>
        <end position="935"/>
    </location>
</feature>
<evidence type="ECO:0000313" key="5">
    <source>
        <dbReference type="Proteomes" id="UP000190774"/>
    </source>
</evidence>
<feature type="compositionally biased region" description="Polar residues" evidence="1">
    <location>
        <begin position="85"/>
        <end position="96"/>
    </location>
</feature>
<feature type="transmembrane region" description="Helical" evidence="2">
    <location>
        <begin position="559"/>
        <end position="580"/>
    </location>
</feature>
<proteinExistence type="predicted"/>
<keyword evidence="2" id="KW-0472">Membrane</keyword>
<reference evidence="5" key="1">
    <citation type="submission" date="2017-02" db="EMBL/GenBank/DDBJ databases">
        <authorList>
            <person name="Varghese N."/>
            <person name="Submissions S."/>
        </authorList>
    </citation>
    <scope>NUCLEOTIDE SEQUENCE [LARGE SCALE GENOMIC DNA]</scope>
    <source>
        <strain evidence="5">ATCC 700200</strain>
    </source>
</reference>
<dbReference type="EMBL" id="FUYE01000012">
    <property type="protein sequence ID" value="SKB01908.1"/>
    <property type="molecule type" value="Genomic_DNA"/>
</dbReference>
<feature type="region of interest" description="Disordered" evidence="1">
    <location>
        <begin position="1"/>
        <end position="29"/>
    </location>
</feature>
<feature type="compositionally biased region" description="Polar residues" evidence="1">
    <location>
        <begin position="180"/>
        <end position="190"/>
    </location>
</feature>
<dbReference type="InterPro" id="IPR036628">
    <property type="entry name" value="Clp_N_dom_sf"/>
</dbReference>
<keyword evidence="2" id="KW-0812">Transmembrane</keyword>
<feature type="region of interest" description="Disordered" evidence="1">
    <location>
        <begin position="174"/>
        <end position="221"/>
    </location>
</feature>
<evidence type="ECO:0000259" key="3">
    <source>
        <dbReference type="Pfam" id="PF07693"/>
    </source>
</evidence>
<feature type="transmembrane region" description="Helical" evidence="2">
    <location>
        <begin position="533"/>
        <end position="553"/>
    </location>
</feature>